<keyword evidence="1 2" id="KW-0597">Phosphoprotein</keyword>
<dbReference type="PROSITE" id="PS50110">
    <property type="entry name" value="RESPONSE_REGULATORY"/>
    <property type="match status" value="1"/>
</dbReference>
<dbReference type="InterPro" id="IPR001789">
    <property type="entry name" value="Sig_transdc_resp-reg_receiver"/>
</dbReference>
<sequence>MTKKRILIFDDDAAILDAMKMIFLENGYEVDVSQTSNNVEERAAGFQPDLILMDYLIPDIGGVEAITRLRRNQKFKQVPVILVSASTNIVKIKNISQANDFLRKPFDLWDLEAMVTNYLS</sequence>
<evidence type="ECO:0000256" key="1">
    <source>
        <dbReference type="ARBA" id="ARBA00022553"/>
    </source>
</evidence>
<name>A0ABT2W945_9FLAO</name>
<keyword evidence="5" id="KW-1185">Reference proteome</keyword>
<gene>
    <name evidence="4" type="ORF">NZ698_14905</name>
</gene>
<dbReference type="Gene3D" id="3.40.50.2300">
    <property type="match status" value="1"/>
</dbReference>
<dbReference type="InterPro" id="IPR050595">
    <property type="entry name" value="Bact_response_regulator"/>
</dbReference>
<feature type="domain" description="Response regulatory" evidence="3">
    <location>
        <begin position="5"/>
        <end position="119"/>
    </location>
</feature>
<dbReference type="PANTHER" id="PTHR44591">
    <property type="entry name" value="STRESS RESPONSE REGULATOR PROTEIN 1"/>
    <property type="match status" value="1"/>
</dbReference>
<organism evidence="4 5">
    <name type="scientific">Chryseobacterium edaphi</name>
    <dbReference type="NCBI Taxonomy" id="2976532"/>
    <lineage>
        <taxon>Bacteria</taxon>
        <taxon>Pseudomonadati</taxon>
        <taxon>Bacteroidota</taxon>
        <taxon>Flavobacteriia</taxon>
        <taxon>Flavobacteriales</taxon>
        <taxon>Weeksellaceae</taxon>
        <taxon>Chryseobacterium group</taxon>
        <taxon>Chryseobacterium</taxon>
    </lineage>
</organism>
<proteinExistence type="predicted"/>
<comment type="caution">
    <text evidence="4">The sequence shown here is derived from an EMBL/GenBank/DDBJ whole genome shotgun (WGS) entry which is preliminary data.</text>
</comment>
<evidence type="ECO:0000259" key="3">
    <source>
        <dbReference type="PROSITE" id="PS50110"/>
    </source>
</evidence>
<evidence type="ECO:0000256" key="2">
    <source>
        <dbReference type="PROSITE-ProRule" id="PRU00169"/>
    </source>
</evidence>
<feature type="modified residue" description="4-aspartylphosphate" evidence="2">
    <location>
        <position position="54"/>
    </location>
</feature>
<protein>
    <submittedName>
        <fullName evidence="4">Response regulator</fullName>
    </submittedName>
</protein>
<evidence type="ECO:0000313" key="4">
    <source>
        <dbReference type="EMBL" id="MCU7618488.1"/>
    </source>
</evidence>
<evidence type="ECO:0000313" key="5">
    <source>
        <dbReference type="Proteomes" id="UP001208649"/>
    </source>
</evidence>
<dbReference type="Pfam" id="PF00072">
    <property type="entry name" value="Response_reg"/>
    <property type="match status" value="1"/>
</dbReference>
<dbReference type="PANTHER" id="PTHR44591:SF3">
    <property type="entry name" value="RESPONSE REGULATORY DOMAIN-CONTAINING PROTEIN"/>
    <property type="match status" value="1"/>
</dbReference>
<dbReference type="SUPFAM" id="SSF52172">
    <property type="entry name" value="CheY-like"/>
    <property type="match status" value="1"/>
</dbReference>
<accession>A0ABT2W945</accession>
<dbReference type="EMBL" id="JAOTEM010000004">
    <property type="protein sequence ID" value="MCU7618488.1"/>
    <property type="molecule type" value="Genomic_DNA"/>
</dbReference>
<dbReference type="SMART" id="SM00448">
    <property type="entry name" value="REC"/>
    <property type="match status" value="1"/>
</dbReference>
<dbReference type="RefSeq" id="WP_263004001.1">
    <property type="nucleotide sequence ID" value="NZ_JAOTEM010000004.1"/>
</dbReference>
<dbReference type="InterPro" id="IPR011006">
    <property type="entry name" value="CheY-like_superfamily"/>
</dbReference>
<dbReference type="Proteomes" id="UP001208649">
    <property type="component" value="Unassembled WGS sequence"/>
</dbReference>
<reference evidence="5" key="1">
    <citation type="submission" date="2023-07" db="EMBL/GenBank/DDBJ databases">
        <title>Chryseobacterium sp. strain PBS4-4 Genome sequencing and assembly.</title>
        <authorList>
            <person name="Jung Y."/>
        </authorList>
    </citation>
    <scope>NUCLEOTIDE SEQUENCE [LARGE SCALE GENOMIC DNA]</scope>
    <source>
        <strain evidence="5">PBS4-4</strain>
    </source>
</reference>